<dbReference type="AlphaFoldDB" id="A0A521EYX3"/>
<evidence type="ECO:0000313" key="2">
    <source>
        <dbReference type="EMBL" id="SMO89109.1"/>
    </source>
</evidence>
<protein>
    <submittedName>
        <fullName evidence="2">Uncharacterized protein</fullName>
    </submittedName>
</protein>
<sequence length="655" mass="70824">MTIAVDDFLEQFFGPGNSVLPGADFSHARGDYVAQFVAPLREGVRRPVFLPRQEDNGRTDAYVISWHVAQAASVRAMLEAFVAHSIVPFDGRVARLQPDDPVDAAVLGLVGANTTFVLRPASRDDQQELWRKLAVLRDLLATRPEREQPIPRPPGRVLADFNAALAGGAASTSAELLDELAILGGFSPLNLAYLRVHRLARLGRDGELLRLSELDDVIASRPPRVVGEEILAAWARYDLADVDWTVPAPKSSLNHRELPNAGRVRRLIDDLDPLEASDDALRAAAVLSFLSRDIRTGAALLATDRLPQALQQTLHDLIPVATTTPTAGVVDTADDEANPTEGAPAHPPQTWTEWGRRISENDVSWTLTDEVWAAWPPPHTEDEDLAKSLEAVGDAGAERAWSMVGPFIDADDMGRPAWQSARSLLLLAAAYDRWSPADLAGVQALLEVFTRGAPPAKDYRDTLDVIGGSTARWASVANALPALDMVDVLARSAAADTDARLRFCLQALEPINRHRLRLAPELLWLAARISQELQLDLDWTLPEEDDEAAEAHLGASVVLLYSLDAGALRRAQEGLSAVAPHARIHTSSSKVGSDQLRSYARGADAIALAIRCAKHAATGFIRQHARGAASIREADGAGSASLLRAALSAVRDYRA</sequence>
<gene>
    <name evidence="2" type="ORF">SAMN06273567_106146</name>
</gene>
<organism evidence="2 3">
    <name type="scientific">Geodermatophilus aquaeductus</name>
    <dbReference type="NCBI Taxonomy" id="1564161"/>
    <lineage>
        <taxon>Bacteria</taxon>
        <taxon>Bacillati</taxon>
        <taxon>Actinomycetota</taxon>
        <taxon>Actinomycetes</taxon>
        <taxon>Geodermatophilales</taxon>
        <taxon>Geodermatophilaceae</taxon>
        <taxon>Geodermatophilus</taxon>
    </lineage>
</organism>
<name>A0A521EYX3_9ACTN</name>
<dbReference type="Proteomes" id="UP000317484">
    <property type="component" value="Unassembled WGS sequence"/>
</dbReference>
<dbReference type="InterPro" id="IPR049807">
    <property type="entry name" value="DpdD-like"/>
</dbReference>
<feature type="region of interest" description="Disordered" evidence="1">
    <location>
        <begin position="332"/>
        <end position="351"/>
    </location>
</feature>
<proteinExistence type="predicted"/>
<dbReference type="NCBIfam" id="NF041061">
    <property type="entry name" value="DpdD"/>
    <property type="match status" value="1"/>
</dbReference>
<evidence type="ECO:0000256" key="1">
    <source>
        <dbReference type="SAM" id="MobiDB-lite"/>
    </source>
</evidence>
<keyword evidence="3" id="KW-1185">Reference proteome</keyword>
<evidence type="ECO:0000313" key="3">
    <source>
        <dbReference type="Proteomes" id="UP000317484"/>
    </source>
</evidence>
<dbReference type="EMBL" id="FXTJ01000006">
    <property type="protein sequence ID" value="SMO89109.1"/>
    <property type="molecule type" value="Genomic_DNA"/>
</dbReference>
<dbReference type="RefSeq" id="WP_142459496.1">
    <property type="nucleotide sequence ID" value="NZ_FXTJ01000006.1"/>
</dbReference>
<reference evidence="2 3" key="1">
    <citation type="submission" date="2017-05" db="EMBL/GenBank/DDBJ databases">
        <authorList>
            <person name="Varghese N."/>
            <person name="Submissions S."/>
        </authorList>
    </citation>
    <scope>NUCLEOTIDE SEQUENCE [LARGE SCALE GENOMIC DNA]</scope>
    <source>
        <strain evidence="2 3">DSM 46834</strain>
    </source>
</reference>
<accession>A0A521EYX3</accession>